<reference evidence="1 2" key="1">
    <citation type="submission" date="2015-09" db="EMBL/GenBank/DDBJ databases">
        <authorList>
            <consortium name="Pathogen Informatics"/>
        </authorList>
    </citation>
    <scope>NUCLEOTIDE SEQUENCE [LARGE SCALE GENOMIC DNA]</scope>
    <source>
        <strain evidence="1 2">2789STDY5834856</strain>
    </source>
</reference>
<name>A0A174D432_9CLOT</name>
<evidence type="ECO:0000313" key="2">
    <source>
        <dbReference type="Proteomes" id="UP000095594"/>
    </source>
</evidence>
<gene>
    <name evidence="1" type="ORF">ERS852471_01133</name>
</gene>
<protein>
    <submittedName>
        <fullName evidence="1">Uncharacterized protein</fullName>
    </submittedName>
</protein>
<dbReference type="RefSeq" id="WP_055264652.1">
    <property type="nucleotide sequence ID" value="NZ_CABIXQ010000006.1"/>
</dbReference>
<sequence length="156" mass="18299">MNEKFSLVLQDMQKKQAIAEIKKCNELTIKYGLHLNDDEVKALVERRFDALKNTGRIEFSEGILTKIIEAFCDSPYIMQQNYEDTLLELQDAFYFFKSEAMDQISDDELIEFMKRHFDGKCQGSLEYLSGTTLEELCRNTRYGFKVDDTDIYGHQF</sequence>
<dbReference type="Pfam" id="PF19848">
    <property type="entry name" value="DUF6323"/>
    <property type="match status" value="1"/>
</dbReference>
<dbReference type="AlphaFoldDB" id="A0A174D432"/>
<accession>A0A174D432</accession>
<dbReference type="OrthoDB" id="1707441at2"/>
<evidence type="ECO:0000313" key="1">
    <source>
        <dbReference type="EMBL" id="CUO20472.1"/>
    </source>
</evidence>
<organism evidence="1 2">
    <name type="scientific">Clostridium disporicum</name>
    <dbReference type="NCBI Taxonomy" id="84024"/>
    <lineage>
        <taxon>Bacteria</taxon>
        <taxon>Bacillati</taxon>
        <taxon>Bacillota</taxon>
        <taxon>Clostridia</taxon>
        <taxon>Eubacteriales</taxon>
        <taxon>Clostridiaceae</taxon>
        <taxon>Clostridium</taxon>
    </lineage>
</organism>
<dbReference type="Proteomes" id="UP000095594">
    <property type="component" value="Unassembled WGS sequence"/>
</dbReference>
<dbReference type="EMBL" id="CYZX01000006">
    <property type="protein sequence ID" value="CUO20472.1"/>
    <property type="molecule type" value="Genomic_DNA"/>
</dbReference>
<dbReference type="InterPro" id="IPR046286">
    <property type="entry name" value="DUF6323"/>
</dbReference>
<proteinExistence type="predicted"/>